<proteinExistence type="predicted"/>
<dbReference type="Proteomes" id="UP000033260">
    <property type="component" value="Chromosome"/>
</dbReference>
<reference evidence="2 3" key="1">
    <citation type="submission" date="2015-02" db="EMBL/GenBank/DDBJ databases">
        <title>Complete Genome Sequencing of Pseudomonas putida S13.1.2.</title>
        <authorList>
            <person name="Chong T.M."/>
            <person name="Chan K.G."/>
            <person name="Dessaux Y."/>
        </authorList>
    </citation>
    <scope>NUCLEOTIDE SEQUENCE [LARGE SCALE GENOMIC DNA]</scope>
    <source>
        <strain evidence="2 3">S13.1.2</strain>
    </source>
</reference>
<dbReference type="RefSeq" id="WP_026034430.1">
    <property type="nucleotide sequence ID" value="NZ_CP010979.1"/>
</dbReference>
<evidence type="ECO:0000313" key="2">
    <source>
        <dbReference type="EMBL" id="AJQ49176.1"/>
    </source>
</evidence>
<evidence type="ECO:0000313" key="3">
    <source>
        <dbReference type="Proteomes" id="UP000033260"/>
    </source>
</evidence>
<evidence type="ECO:0000259" key="1">
    <source>
        <dbReference type="Pfam" id="PF10137"/>
    </source>
</evidence>
<sequence>MRKPRVFLASSVEGLGVANAINECLDHDVELVHWKASFGLSSYTIDELMVKSKTVDFAVFVFTPDDVSTIREQSHVVARDNVLFELGLFIGSLSRERCFIVKPRGVVMHFPTDLLGLTPADYDGDRSDNDLTQALNAPCIKISKEIKRLGLASEDSEIIKVRTKKTAFDYVIGDDEFRFLMAVFQKSSFSQSVSAQELFGHDNNDPHLTIAAVKLERLGLVEKAVSYNQEYDYEYYTYSVTSDGVDFILSNEDQVKAAVQKRSAKKVFSKPADSFDDDIPF</sequence>
<name>A0AAU8S0P6_PSEPU</name>
<dbReference type="InterPro" id="IPR019302">
    <property type="entry name" value="CAP12/PCTIR_TIR_dom"/>
</dbReference>
<dbReference type="Pfam" id="PF10137">
    <property type="entry name" value="CAP12-PCTIR_TIR"/>
    <property type="match status" value="1"/>
</dbReference>
<gene>
    <name evidence="2" type="ORF">N805_18950</name>
</gene>
<protein>
    <recommendedName>
        <fullName evidence="1">CD-NTase-associated protein 12/Pycsar effector protein TIR domain-containing protein</fullName>
    </recommendedName>
</protein>
<feature type="domain" description="CD-NTase-associated protein 12/Pycsar effector protein TIR" evidence="1">
    <location>
        <begin position="5"/>
        <end position="123"/>
    </location>
</feature>
<dbReference type="EMBL" id="CP010979">
    <property type="protein sequence ID" value="AJQ49176.1"/>
    <property type="molecule type" value="Genomic_DNA"/>
</dbReference>
<dbReference type="AlphaFoldDB" id="A0AAU8S0P6"/>
<accession>A0AAU8S0P6</accession>
<organism evidence="2 3">
    <name type="scientific">Pseudomonas putida S13.1.2</name>
    <dbReference type="NCBI Taxonomy" id="1384061"/>
    <lineage>
        <taxon>Bacteria</taxon>
        <taxon>Pseudomonadati</taxon>
        <taxon>Pseudomonadota</taxon>
        <taxon>Gammaproteobacteria</taxon>
        <taxon>Pseudomonadales</taxon>
        <taxon>Pseudomonadaceae</taxon>
        <taxon>Pseudomonas</taxon>
    </lineage>
</organism>
<dbReference type="GO" id="GO:0050135">
    <property type="term" value="F:NADP+ nucleosidase activity"/>
    <property type="evidence" value="ECO:0007669"/>
    <property type="project" value="InterPro"/>
</dbReference>